<evidence type="ECO:0008006" key="3">
    <source>
        <dbReference type="Google" id="ProtNLM"/>
    </source>
</evidence>
<name>A0A7I8E248_9FIRM</name>
<dbReference type="AlphaFoldDB" id="A0A7I8E248"/>
<dbReference type="RefSeq" id="WP_200765285.1">
    <property type="nucleotide sequence ID" value="NZ_AP024085.1"/>
</dbReference>
<organism evidence="1 2">
    <name type="scientific">Faecalibacillus intestinalis</name>
    <dbReference type="NCBI Taxonomy" id="1982626"/>
    <lineage>
        <taxon>Bacteria</taxon>
        <taxon>Bacillati</taxon>
        <taxon>Bacillota</taxon>
        <taxon>Erysipelotrichia</taxon>
        <taxon>Erysipelotrichales</taxon>
        <taxon>Coprobacillaceae</taxon>
        <taxon>Faecalibacillus</taxon>
    </lineage>
</organism>
<dbReference type="EMBL" id="AP024085">
    <property type="protein sequence ID" value="BCL57604.1"/>
    <property type="molecule type" value="Genomic_DNA"/>
</dbReference>
<evidence type="ECO:0000313" key="2">
    <source>
        <dbReference type="Proteomes" id="UP000593842"/>
    </source>
</evidence>
<gene>
    <name evidence="1" type="ORF">Fi14EGH31_13160</name>
</gene>
<protein>
    <recommendedName>
        <fullName evidence="3">DUF4393 domain-containing protein</fullName>
    </recommendedName>
</protein>
<reference evidence="2" key="1">
    <citation type="submission" date="2020-09" db="EMBL/GenBank/DDBJ databases">
        <title>Complete genome sequencing of Faecalibacillus intestinalis strain 14EGH31.</title>
        <authorList>
            <person name="Sakamoto M."/>
            <person name="Murakami T."/>
            <person name="Mori H."/>
        </authorList>
    </citation>
    <scope>NUCLEOTIDE SEQUENCE [LARGE SCALE GENOMIC DNA]</scope>
    <source>
        <strain evidence="2">14EGH31</strain>
    </source>
</reference>
<dbReference type="Pfam" id="PF14337">
    <property type="entry name" value="Abi_alpha"/>
    <property type="match status" value="1"/>
</dbReference>
<dbReference type="Gene3D" id="3.30.110.190">
    <property type="match status" value="1"/>
</dbReference>
<sequence length="264" mass="30421">MDEKDKQLYETTLVVESAKQTAKLGKEVASDIIRPTSKSIGENIGYLVDGTLGWLGVWGQKQKIKQKKYIEDYKNEINKNIEAIPQENLKEPTMSVVGPAIASSIFYYENDYYKKMFSKLIAASCDKTKSVHPAYTTIIKEIDPLDAQLLMKISNKALPYVKIFSESTLNGKIQPLYPNIIIYDTNLRIDEYFNLSKSIDNLDRLKLISIRNDIICFENEYQTLNDCSIYQLHLKNLEPNERISIRKYRVELTELGRSFVQLVL</sequence>
<dbReference type="InterPro" id="IPR025506">
    <property type="entry name" value="Abi_alpha"/>
</dbReference>
<accession>A0A7I8E248</accession>
<proteinExistence type="predicted"/>
<dbReference type="KEGG" id="fit:Fi14EGH31_13160"/>
<dbReference type="Proteomes" id="UP000593842">
    <property type="component" value="Chromosome"/>
</dbReference>
<dbReference type="GeneID" id="70579756"/>
<evidence type="ECO:0000313" key="1">
    <source>
        <dbReference type="EMBL" id="BCL57604.1"/>
    </source>
</evidence>